<keyword evidence="3" id="KW-1185">Reference proteome</keyword>
<dbReference type="EMBL" id="RQXT01000031">
    <property type="protein sequence ID" value="RRH96424.1"/>
    <property type="molecule type" value="Genomic_DNA"/>
</dbReference>
<evidence type="ECO:0000313" key="3">
    <source>
        <dbReference type="Proteomes" id="UP000273786"/>
    </source>
</evidence>
<dbReference type="RefSeq" id="WP_125002689.1">
    <property type="nucleotide sequence ID" value="NZ_RQXT01000031.1"/>
</dbReference>
<organism evidence="2 3">
    <name type="scientific">Mesorhizobium tamadayense</name>
    <dbReference type="NCBI Taxonomy" id="425306"/>
    <lineage>
        <taxon>Bacteria</taxon>
        <taxon>Pseudomonadati</taxon>
        <taxon>Pseudomonadota</taxon>
        <taxon>Alphaproteobacteria</taxon>
        <taxon>Hyphomicrobiales</taxon>
        <taxon>Phyllobacteriaceae</taxon>
        <taxon>Mesorhizobium</taxon>
    </lineage>
</organism>
<dbReference type="Gene3D" id="2.60.120.1140">
    <property type="entry name" value="Protein of unknown function DUF192"/>
    <property type="match status" value="1"/>
</dbReference>
<evidence type="ECO:0000313" key="2">
    <source>
        <dbReference type="EMBL" id="RRH96424.1"/>
    </source>
</evidence>
<accession>A0A3P3FCP6</accession>
<dbReference type="OrthoDB" id="9808290at2"/>
<dbReference type="PANTHER" id="PTHR37953:SF1">
    <property type="entry name" value="UPF0127 PROTEIN MJ1496"/>
    <property type="match status" value="1"/>
</dbReference>
<gene>
    <name evidence="2" type="ORF">EH240_22470</name>
</gene>
<dbReference type="InterPro" id="IPR038695">
    <property type="entry name" value="Saro_0823-like_sf"/>
</dbReference>
<evidence type="ECO:0000256" key="1">
    <source>
        <dbReference type="SAM" id="SignalP"/>
    </source>
</evidence>
<comment type="caution">
    <text evidence="2">The sequence shown here is derived from an EMBL/GenBank/DDBJ whole genome shotgun (WGS) entry which is preliminary data.</text>
</comment>
<feature type="signal peptide" evidence="1">
    <location>
        <begin position="1"/>
        <end position="19"/>
    </location>
</feature>
<dbReference type="AlphaFoldDB" id="A0A3P3FCP6"/>
<name>A0A3P3FCP6_9HYPH</name>
<proteinExistence type="predicted"/>
<protein>
    <submittedName>
        <fullName evidence="2">DUF192 domain-containing protein</fullName>
    </submittedName>
</protein>
<feature type="chain" id="PRO_5017970917" evidence="1">
    <location>
        <begin position="20"/>
        <end position="170"/>
    </location>
</feature>
<reference evidence="2 3" key="1">
    <citation type="submission" date="2018-11" db="EMBL/GenBank/DDBJ databases">
        <title>the genome of Mesorhizobium tamadayense DSM 28320.</title>
        <authorList>
            <person name="Gao J."/>
        </authorList>
    </citation>
    <scope>NUCLEOTIDE SEQUENCE [LARGE SCALE GENOMIC DNA]</scope>
    <source>
        <strain evidence="2 3">DSM 28320</strain>
    </source>
</reference>
<dbReference type="PANTHER" id="PTHR37953">
    <property type="entry name" value="UPF0127 PROTEIN MJ1496"/>
    <property type="match status" value="1"/>
</dbReference>
<dbReference type="InterPro" id="IPR003795">
    <property type="entry name" value="DUF192"/>
</dbReference>
<dbReference type="Proteomes" id="UP000273786">
    <property type="component" value="Unassembled WGS sequence"/>
</dbReference>
<keyword evidence="1" id="KW-0732">Signal</keyword>
<sequence length="170" mass="18060">MAHRNWLTAGAFCVAIVLAATFSALKPSSADGQAMMLPVDPTPLVAVTGSGGHSFSIEIADTSEEREAGLMFRKNMADDHGMLFVFDRPGEVNFWMKNTPLPLDLVFIGQDGRIKAIKRGEPESEAIISPGQPVNFVLELKAGTAARDGLKDGDLLRHPVIAKASGAGSN</sequence>
<dbReference type="Pfam" id="PF02643">
    <property type="entry name" value="DUF192"/>
    <property type="match status" value="1"/>
</dbReference>